<feature type="domain" description="Limiting CO2-inducible protein B/C beta carbonyic anhydrase" evidence="2">
    <location>
        <begin position="88"/>
        <end position="321"/>
    </location>
</feature>
<dbReference type="PANTHER" id="PTHR38016:SF1">
    <property type="entry name" value="LIMITING CO2-INDUCIBLE PROTEIN B_C BETA CARBONYIC ANHYDRASE DOMAIN-CONTAINING PROTEIN"/>
    <property type="match status" value="1"/>
</dbReference>
<dbReference type="AlphaFoldDB" id="A0A7R9VTR2"/>
<dbReference type="InterPro" id="IPR040703">
    <property type="entry name" value="LCIB/C_CA"/>
</dbReference>
<protein>
    <recommendedName>
        <fullName evidence="2">Limiting CO2-inducible protein B/C beta carbonyic anhydrase domain-containing protein</fullName>
    </recommendedName>
</protein>
<dbReference type="EMBL" id="HBEC01038958">
    <property type="protein sequence ID" value="CAD8305458.1"/>
    <property type="molecule type" value="Transcribed_RNA"/>
</dbReference>
<gene>
    <name evidence="3" type="ORF">CEUR00632_LOCUS18094</name>
</gene>
<organism evidence="3">
    <name type="scientific">Chlamydomonas euryale</name>
    <dbReference type="NCBI Taxonomy" id="1486919"/>
    <lineage>
        <taxon>Eukaryota</taxon>
        <taxon>Viridiplantae</taxon>
        <taxon>Chlorophyta</taxon>
        <taxon>core chlorophytes</taxon>
        <taxon>Chlorophyceae</taxon>
        <taxon>CS clade</taxon>
        <taxon>Chlamydomonadales</taxon>
        <taxon>Chlamydomonadaceae</taxon>
        <taxon>Chlamydomonas</taxon>
    </lineage>
</organism>
<feature type="region of interest" description="Disordered" evidence="1">
    <location>
        <begin position="1"/>
        <end position="21"/>
    </location>
</feature>
<evidence type="ECO:0000256" key="1">
    <source>
        <dbReference type="SAM" id="MobiDB-lite"/>
    </source>
</evidence>
<evidence type="ECO:0000313" key="3">
    <source>
        <dbReference type="EMBL" id="CAD8305458.1"/>
    </source>
</evidence>
<dbReference type="PANTHER" id="PTHR38016">
    <property type="entry name" value="UNNAMED PRODUCT"/>
    <property type="match status" value="1"/>
</dbReference>
<evidence type="ECO:0000259" key="2">
    <source>
        <dbReference type="Pfam" id="PF18599"/>
    </source>
</evidence>
<name>A0A7R9VTR2_9CHLO</name>
<accession>A0A7R9VTR2</accession>
<proteinExistence type="predicted"/>
<reference evidence="3" key="1">
    <citation type="submission" date="2021-01" db="EMBL/GenBank/DDBJ databases">
        <authorList>
            <person name="Corre E."/>
            <person name="Pelletier E."/>
            <person name="Niang G."/>
            <person name="Scheremetjew M."/>
            <person name="Finn R."/>
            <person name="Kale V."/>
            <person name="Holt S."/>
            <person name="Cochrane G."/>
            <person name="Meng A."/>
            <person name="Brown T."/>
            <person name="Cohen L."/>
        </authorList>
    </citation>
    <scope>NUCLEOTIDE SEQUENCE</scope>
    <source>
        <strain evidence="3">CCMP219</strain>
    </source>
</reference>
<sequence length="403" mass="42701">MQTSMSSARAGVRAPAVASTSSSMMMPRVAPAVRRSGAVADRATFVQQPRTVTRAAAKEAKTATPAKKVDENNLSARHDIVREYFPTAMGVDDFIGRTETMLSFYGFSGDNSIACTNLCRDEVTAILKDKIEGVFGSSFMTNGLGGVITCGVTGFGAGLSHSPTCPAGKEKYVFFSFPHIAIDAQGSVGSISRPGRAGPSCACGAMAKALGEFKADGYTNACKEPGQHDALDPEYSILKRRLAHTLRAERADVSDLDLAKITAAAERTITADLEYLISKAVNLDKADYAVVTGVQIHNWASEEPGAAPSMEFVAPTKMYVVVNGVRTNLDVTGVPPLSPRQLAALAERSRPDLRKLPSTGPAGEVPYDYLMQVVRGGHDTSAMVLPKSSDWAGFSTAPEAVKK</sequence>
<dbReference type="Pfam" id="PF18599">
    <property type="entry name" value="LCIB_C_CA"/>
    <property type="match status" value="1"/>
</dbReference>